<dbReference type="InterPro" id="IPR041546">
    <property type="entry name" value="ClpA/ClpB_AAA_lid"/>
</dbReference>
<proteinExistence type="predicted"/>
<feature type="domain" description="AAA+ ATPase" evidence="5">
    <location>
        <begin position="580"/>
        <end position="747"/>
    </location>
</feature>
<dbReference type="Pfam" id="PF07724">
    <property type="entry name" value="AAA_2"/>
    <property type="match status" value="1"/>
</dbReference>
<dbReference type="SMART" id="SM01086">
    <property type="entry name" value="ClpB_D2-small"/>
    <property type="match status" value="1"/>
</dbReference>
<dbReference type="GO" id="GO:0016887">
    <property type="term" value="F:ATP hydrolysis activity"/>
    <property type="evidence" value="ECO:0007669"/>
    <property type="project" value="InterPro"/>
</dbReference>
<reference evidence="7 8" key="1">
    <citation type="submission" date="2017-09" db="EMBL/GenBank/DDBJ databases">
        <title>Depth-based differentiation of microbial function through sediment-hosted aquifers and enrichment of novel symbionts in the deep terrestrial subsurface.</title>
        <authorList>
            <person name="Probst A.J."/>
            <person name="Ladd B."/>
            <person name="Jarett J.K."/>
            <person name="Geller-Mcgrath D.E."/>
            <person name="Sieber C.M."/>
            <person name="Emerson J.B."/>
            <person name="Anantharaman K."/>
            <person name="Thomas B.C."/>
            <person name="Malmstrom R."/>
            <person name="Stieglmeier M."/>
            <person name="Klingl A."/>
            <person name="Woyke T."/>
            <person name="Ryan C.M."/>
            <person name="Banfield J.F."/>
        </authorList>
    </citation>
    <scope>NUCLEOTIDE SEQUENCE [LARGE SCALE GENOMIC DNA]</scope>
    <source>
        <strain evidence="7">CG23_combo_of_CG06-09_8_20_14_all_39_17</strain>
    </source>
</reference>
<protein>
    <recommendedName>
        <fullName evidence="9">Clp R domain-containing protein</fullName>
    </recommendedName>
</protein>
<dbReference type="GO" id="GO:0005524">
    <property type="term" value="F:ATP binding"/>
    <property type="evidence" value="ECO:0007669"/>
    <property type="project" value="UniProtKB-KW"/>
</dbReference>
<dbReference type="GO" id="GO:0034605">
    <property type="term" value="P:cellular response to heat"/>
    <property type="evidence" value="ECO:0007669"/>
    <property type="project" value="TreeGrafter"/>
</dbReference>
<evidence type="ECO:0008006" key="9">
    <source>
        <dbReference type="Google" id="ProtNLM"/>
    </source>
</evidence>
<dbReference type="SUPFAM" id="SSF81923">
    <property type="entry name" value="Double Clp-N motif"/>
    <property type="match status" value="1"/>
</dbReference>
<dbReference type="Pfam" id="PF10431">
    <property type="entry name" value="ClpB_D2-small"/>
    <property type="match status" value="1"/>
</dbReference>
<evidence type="ECO:0000313" key="7">
    <source>
        <dbReference type="EMBL" id="PIP22791.1"/>
    </source>
</evidence>
<evidence type="ECO:0000259" key="5">
    <source>
        <dbReference type="SMART" id="SM00382"/>
    </source>
</evidence>
<dbReference type="Pfam" id="PF17871">
    <property type="entry name" value="AAA_lid_9"/>
    <property type="match status" value="1"/>
</dbReference>
<dbReference type="InterPro" id="IPR001270">
    <property type="entry name" value="ClpA/B"/>
</dbReference>
<evidence type="ECO:0000259" key="6">
    <source>
        <dbReference type="SMART" id="SM01086"/>
    </source>
</evidence>
<dbReference type="InterPro" id="IPR003593">
    <property type="entry name" value="AAA+_ATPase"/>
</dbReference>
<keyword evidence="4" id="KW-0472">Membrane</keyword>
<dbReference type="InterPro" id="IPR027417">
    <property type="entry name" value="P-loop_NTPase"/>
</dbReference>
<feature type="domain" description="Clp ATPase C-terminal" evidence="6">
    <location>
        <begin position="746"/>
        <end position="835"/>
    </location>
</feature>
<dbReference type="Gene3D" id="1.10.8.60">
    <property type="match status" value="2"/>
</dbReference>
<dbReference type="CDD" id="cd19499">
    <property type="entry name" value="RecA-like_ClpB_Hsp104-like"/>
    <property type="match status" value="1"/>
</dbReference>
<dbReference type="EMBL" id="PCRO01000027">
    <property type="protein sequence ID" value="PIP22791.1"/>
    <property type="molecule type" value="Genomic_DNA"/>
</dbReference>
<comment type="caution">
    <text evidence="7">The sequence shown here is derived from an EMBL/GenBank/DDBJ whole genome shotgun (WGS) entry which is preliminary data.</text>
</comment>
<dbReference type="InterPro" id="IPR003959">
    <property type="entry name" value="ATPase_AAA_core"/>
</dbReference>
<feature type="domain" description="AAA+ ATPase" evidence="5">
    <location>
        <begin position="303"/>
        <end position="457"/>
    </location>
</feature>
<dbReference type="PANTHER" id="PTHR11638:SF175">
    <property type="entry name" value="ATP-DEPENDENT CLP PROTEASE, ATP-BINDING SUBUNIT CLPC"/>
    <property type="match status" value="1"/>
</dbReference>
<accession>A0A2G9YWE0</accession>
<dbReference type="AlphaFoldDB" id="A0A2G9YWE0"/>
<keyword evidence="3" id="KW-0143">Chaperone</keyword>
<sequence length="836" mass="94903">MINFNIRKAEIFQALVWENWPFFKFAGILGKLSFLSFLLSFLLFLFGFLGDSIEIPALSDILGFSTISLALYLFFLVGDLFFTQKLKKPNVRYKLTDKIPDEFNLAEFLSLEAAKAILKAKENSTAIFYFLLKDNPELNFIFSREFISITSLKKNLREQIKQNKNDKAGGANFQEIITLAIKKAGERGHDKVEKGDLLIALAEYDSFFKKILIESETKKEDIENLVWWLEYLENKIGESKRFWEWKRLIRLGSLAKSWSFGYTPLLDQFSIDLTEKIKAEGFPEMIGRQEEAVAAERILGGQETKNILIIGEKGSARKSIVQELARRSALGESLPELNYRKFIQLDLTFLATKINSLDEAEIVLDKIFHESAKAGNIVLVIDEFHNFIGKVTPKPGVIDVSGIISSYLSIPRFNFIGITDFAGFHKKIEQDSSLLPFFGKIELQEMSQKKILMILEELALKAERKYKKFITFPALRNIVVFCDKYMPASFFPEKAIKLLDEAMIYLSQTKDPVLLPKHIAKVFSDKTHIPVGEMNLKEKEILIDLENLIHSKIINQEEAVRETSTALRRARSGVSDKKGPMGTFLFLGPSGVGKSEAAKVLTEIYFGSQEKMICLDMSEFQSVSDVTRLIGGADEEGLLTTPIRENPFSLILLDEIEKSHSNILNLFLQVLDDGRLTDGLGRKCDFKNSIIIATSNAGYQIILDALENKEDWGKVKEKLLDYVFTQGIFRPEFINRFDAVVVFKPLTKKNLMDISELMLKGIAKGLEKKDIKFIFSEGLKEKIVELSYEPKFGAREMKRVVQDKVENVLASAMLSGEIKRGSIIGINPTDFSLIIH</sequence>
<dbReference type="InterPro" id="IPR036628">
    <property type="entry name" value="Clp_N_dom_sf"/>
</dbReference>
<evidence type="ECO:0000256" key="1">
    <source>
        <dbReference type="ARBA" id="ARBA00022741"/>
    </source>
</evidence>
<dbReference type="Gene3D" id="3.40.50.300">
    <property type="entry name" value="P-loop containing nucleotide triphosphate hydrolases"/>
    <property type="match status" value="2"/>
</dbReference>
<feature type="transmembrane region" description="Helical" evidence="4">
    <location>
        <begin position="28"/>
        <end position="49"/>
    </location>
</feature>
<keyword evidence="2" id="KW-0067">ATP-binding</keyword>
<keyword evidence="1" id="KW-0547">Nucleotide-binding</keyword>
<keyword evidence="4" id="KW-1133">Transmembrane helix</keyword>
<keyword evidence="4" id="KW-0812">Transmembrane</keyword>
<feature type="transmembrane region" description="Helical" evidence="4">
    <location>
        <begin position="61"/>
        <end position="82"/>
    </location>
</feature>
<organism evidence="7 8">
    <name type="scientific">Candidatus Nealsonbacteria bacterium CG23_combo_of_CG06-09_8_20_14_all_39_17</name>
    <dbReference type="NCBI Taxonomy" id="1974722"/>
    <lineage>
        <taxon>Bacteria</taxon>
        <taxon>Candidatus Nealsoniibacteriota</taxon>
    </lineage>
</organism>
<dbReference type="InterPro" id="IPR019489">
    <property type="entry name" value="Clp_ATPase_C"/>
</dbReference>
<dbReference type="SUPFAM" id="SSF52540">
    <property type="entry name" value="P-loop containing nucleoside triphosphate hydrolases"/>
    <property type="match status" value="2"/>
</dbReference>
<evidence type="ECO:0000256" key="2">
    <source>
        <dbReference type="ARBA" id="ARBA00022840"/>
    </source>
</evidence>
<gene>
    <name evidence="7" type="ORF">COX37_02260</name>
</gene>
<name>A0A2G9YWE0_9BACT</name>
<dbReference type="GO" id="GO:0005737">
    <property type="term" value="C:cytoplasm"/>
    <property type="evidence" value="ECO:0007669"/>
    <property type="project" value="TreeGrafter"/>
</dbReference>
<evidence type="ECO:0000256" key="4">
    <source>
        <dbReference type="SAM" id="Phobius"/>
    </source>
</evidence>
<dbReference type="PANTHER" id="PTHR11638">
    <property type="entry name" value="ATP-DEPENDENT CLP PROTEASE"/>
    <property type="match status" value="1"/>
</dbReference>
<evidence type="ECO:0000313" key="8">
    <source>
        <dbReference type="Proteomes" id="UP000229976"/>
    </source>
</evidence>
<dbReference type="InterPro" id="IPR050130">
    <property type="entry name" value="ClpA_ClpB"/>
</dbReference>
<dbReference type="PRINTS" id="PR00300">
    <property type="entry name" value="CLPPROTEASEA"/>
</dbReference>
<dbReference type="Proteomes" id="UP000229976">
    <property type="component" value="Unassembled WGS sequence"/>
</dbReference>
<evidence type="ECO:0000256" key="3">
    <source>
        <dbReference type="ARBA" id="ARBA00023186"/>
    </source>
</evidence>
<dbReference type="SMART" id="SM00382">
    <property type="entry name" value="AAA"/>
    <property type="match status" value="2"/>
</dbReference>